<feature type="chain" id="PRO_5012898791" description="Solute-binding protein family 5 domain-containing protein" evidence="3">
    <location>
        <begin position="22"/>
        <end position="521"/>
    </location>
</feature>
<dbReference type="Pfam" id="PF00496">
    <property type="entry name" value="SBP_bac_5"/>
    <property type="match status" value="1"/>
</dbReference>
<dbReference type="Proteomes" id="UP000216020">
    <property type="component" value="Unassembled WGS sequence"/>
</dbReference>
<evidence type="ECO:0000256" key="2">
    <source>
        <dbReference type="ARBA" id="ARBA00022729"/>
    </source>
</evidence>
<comment type="similarity">
    <text evidence="1">Belongs to the bacterial solute-binding protein 5 family.</text>
</comment>
<feature type="domain" description="Solute-binding protein family 5" evidence="4">
    <location>
        <begin position="77"/>
        <end position="424"/>
    </location>
</feature>
<name>A0A261SBW4_9BORD</name>
<dbReference type="EMBL" id="NEVM01000002">
    <property type="protein sequence ID" value="OZI34270.1"/>
    <property type="molecule type" value="Genomic_DNA"/>
</dbReference>
<dbReference type="AlphaFoldDB" id="A0A261SBW4"/>
<evidence type="ECO:0000313" key="5">
    <source>
        <dbReference type="EMBL" id="OZI34270.1"/>
    </source>
</evidence>
<dbReference type="GO" id="GO:0015833">
    <property type="term" value="P:peptide transport"/>
    <property type="evidence" value="ECO:0007669"/>
    <property type="project" value="TreeGrafter"/>
</dbReference>
<evidence type="ECO:0000256" key="1">
    <source>
        <dbReference type="ARBA" id="ARBA00005695"/>
    </source>
</evidence>
<dbReference type="PANTHER" id="PTHR30290:SF38">
    <property type="entry name" value="D,D-DIPEPTIDE-BINDING PERIPLASMIC PROTEIN DDPA-RELATED"/>
    <property type="match status" value="1"/>
</dbReference>
<dbReference type="InterPro" id="IPR030678">
    <property type="entry name" value="Peptide/Ni-bd"/>
</dbReference>
<dbReference type="Gene3D" id="3.10.105.10">
    <property type="entry name" value="Dipeptide-binding Protein, Domain 3"/>
    <property type="match status" value="1"/>
</dbReference>
<dbReference type="GO" id="GO:1904680">
    <property type="term" value="F:peptide transmembrane transporter activity"/>
    <property type="evidence" value="ECO:0007669"/>
    <property type="project" value="TreeGrafter"/>
</dbReference>
<evidence type="ECO:0000256" key="3">
    <source>
        <dbReference type="SAM" id="SignalP"/>
    </source>
</evidence>
<dbReference type="InterPro" id="IPR039424">
    <property type="entry name" value="SBP_5"/>
</dbReference>
<dbReference type="Gene3D" id="3.40.190.10">
    <property type="entry name" value="Periplasmic binding protein-like II"/>
    <property type="match status" value="1"/>
</dbReference>
<dbReference type="GO" id="GO:0030288">
    <property type="term" value="C:outer membrane-bounded periplasmic space"/>
    <property type="evidence" value="ECO:0007669"/>
    <property type="project" value="UniProtKB-ARBA"/>
</dbReference>
<dbReference type="CDD" id="cd08515">
    <property type="entry name" value="PBP2_NikA_DppA_OppA_like_10"/>
    <property type="match status" value="1"/>
</dbReference>
<comment type="caution">
    <text evidence="5">The sequence shown here is derived from an EMBL/GenBank/DDBJ whole genome shotgun (WGS) entry which is preliminary data.</text>
</comment>
<dbReference type="GO" id="GO:0043190">
    <property type="term" value="C:ATP-binding cassette (ABC) transporter complex"/>
    <property type="evidence" value="ECO:0007669"/>
    <property type="project" value="InterPro"/>
</dbReference>
<dbReference type="OrthoDB" id="9801799at2"/>
<dbReference type="RefSeq" id="WP_094853269.1">
    <property type="nucleotide sequence ID" value="NZ_NEVM01000002.1"/>
</dbReference>
<gene>
    <name evidence="5" type="ORF">CAL29_12065</name>
</gene>
<dbReference type="InterPro" id="IPR000914">
    <property type="entry name" value="SBP_5_dom"/>
</dbReference>
<keyword evidence="2 3" id="KW-0732">Signal</keyword>
<dbReference type="PANTHER" id="PTHR30290">
    <property type="entry name" value="PERIPLASMIC BINDING COMPONENT OF ABC TRANSPORTER"/>
    <property type="match status" value="1"/>
</dbReference>
<dbReference type="PIRSF" id="PIRSF002741">
    <property type="entry name" value="MppA"/>
    <property type="match status" value="1"/>
</dbReference>
<dbReference type="SUPFAM" id="SSF53850">
    <property type="entry name" value="Periplasmic binding protein-like II"/>
    <property type="match status" value="1"/>
</dbReference>
<evidence type="ECO:0000313" key="6">
    <source>
        <dbReference type="Proteomes" id="UP000216020"/>
    </source>
</evidence>
<protein>
    <recommendedName>
        <fullName evidence="4">Solute-binding protein family 5 domain-containing protein</fullName>
    </recommendedName>
</protein>
<evidence type="ECO:0000259" key="4">
    <source>
        <dbReference type="Pfam" id="PF00496"/>
    </source>
</evidence>
<sequence>MKLLCLRGLCMGLLSAAFALATPAALASRADDTLVAVVAREILVLDNFNSTSRENEIISLLVDDALFYIDPATQKAQPLVARSYRYLDPTTLEVTLRDDVQFHDGSKLGVDDVVYTFKTIIDPDNKAQKAGTFRRWLAGVEPGATPGTVVFHLKEPNPLVLDFLATGGRVVKKGTYDRGDGTGGLDVEAQSGKLIGTGPYKVVSFLPGRDLVLEKYAGYRGDSPKANAAISKIVFRVIPDYATQAAEIISGGAQWAYNVPTDIAESMAGSGQAVFQSSPSMRIGFIVLDAAGRTGADNPFTKLQVRQALNYAVDRAAIAKSLLRGSAAPADTPCLPVQFACAQDVPKYAYDPARAKRLLAEAGYPNGISFDLWASREQDSLEAVVAMWRKAGINANLRMVKQPALVKARDDNQLPAYFENNGSVGIADIGALLPNLLGRNSPSDFHHDPQLYDALAALMSTTDAQARLKAGKQAVTRLAEQAYWVPLYEFTQNFLLSPDLDYPQAADGMQRLYLAKWKPAR</sequence>
<organism evidence="5 6">
    <name type="scientific">Bordetella genomosp. 10</name>
    <dbReference type="NCBI Taxonomy" id="1416804"/>
    <lineage>
        <taxon>Bacteria</taxon>
        <taxon>Pseudomonadati</taxon>
        <taxon>Pseudomonadota</taxon>
        <taxon>Betaproteobacteria</taxon>
        <taxon>Burkholderiales</taxon>
        <taxon>Alcaligenaceae</taxon>
        <taxon>Bordetella</taxon>
    </lineage>
</organism>
<keyword evidence="6" id="KW-1185">Reference proteome</keyword>
<feature type="signal peptide" evidence="3">
    <location>
        <begin position="1"/>
        <end position="21"/>
    </location>
</feature>
<dbReference type="Gene3D" id="3.90.76.10">
    <property type="entry name" value="Dipeptide-binding Protein, Domain 1"/>
    <property type="match status" value="1"/>
</dbReference>
<accession>A0A261SBW4</accession>
<proteinExistence type="inferred from homology"/>
<reference evidence="6" key="1">
    <citation type="submission" date="2017-05" db="EMBL/GenBank/DDBJ databases">
        <title>Complete and WGS of Bordetella genogroups.</title>
        <authorList>
            <person name="Spilker T."/>
            <person name="Lipuma J."/>
        </authorList>
    </citation>
    <scope>NUCLEOTIDE SEQUENCE [LARGE SCALE GENOMIC DNA]</scope>
    <source>
        <strain evidence="6">AU16122</strain>
    </source>
</reference>